<dbReference type="EMBL" id="WSRQ01000062">
    <property type="protein sequence ID" value="MVX66569.1"/>
    <property type="molecule type" value="Genomic_DNA"/>
</dbReference>
<evidence type="ECO:0000313" key="1">
    <source>
        <dbReference type="EMBL" id="MVX66569.1"/>
    </source>
</evidence>
<organism evidence="1 2">
    <name type="scientific">Clostridium chromiireducens</name>
    <dbReference type="NCBI Taxonomy" id="225345"/>
    <lineage>
        <taxon>Bacteria</taxon>
        <taxon>Bacillati</taxon>
        <taxon>Bacillota</taxon>
        <taxon>Clostridia</taxon>
        <taxon>Eubacteriales</taxon>
        <taxon>Clostridiaceae</taxon>
        <taxon>Clostridium</taxon>
    </lineage>
</organism>
<dbReference type="AlphaFoldDB" id="A0A964RRE8"/>
<protein>
    <submittedName>
        <fullName evidence="1">Uncharacterized protein</fullName>
    </submittedName>
</protein>
<gene>
    <name evidence="1" type="ORF">GKZ28_23145</name>
</gene>
<evidence type="ECO:0000313" key="2">
    <source>
        <dbReference type="Proteomes" id="UP000656077"/>
    </source>
</evidence>
<comment type="caution">
    <text evidence="1">The sequence shown here is derived from an EMBL/GenBank/DDBJ whole genome shotgun (WGS) entry which is preliminary data.</text>
</comment>
<dbReference type="RefSeq" id="WP_160361113.1">
    <property type="nucleotide sequence ID" value="NZ_WSRQ01000062.1"/>
</dbReference>
<proteinExistence type="predicted"/>
<accession>A0A964RRE8</accession>
<name>A0A964RRE8_9CLOT</name>
<sequence length="65" mass="7611">MILIPDEFLNDKDNLSKVYEILDKLDYDIKGYDDYTEDDAIKELKELNEDIIIEKLNSGFFTFGA</sequence>
<reference evidence="1" key="1">
    <citation type="submission" date="2019-12" db="EMBL/GenBank/DDBJ databases">
        <title>Microbes associate with the intestines of laboratory mice.</title>
        <authorList>
            <person name="Navarre W."/>
            <person name="Wong E."/>
        </authorList>
    </citation>
    <scope>NUCLEOTIDE SEQUENCE</scope>
    <source>
        <strain evidence="1">NM79_F5</strain>
    </source>
</reference>
<dbReference type="Proteomes" id="UP000656077">
    <property type="component" value="Unassembled WGS sequence"/>
</dbReference>